<dbReference type="GO" id="GO:0003824">
    <property type="term" value="F:catalytic activity"/>
    <property type="evidence" value="ECO:0007669"/>
    <property type="project" value="InterPro"/>
</dbReference>
<feature type="region of interest" description="Disordered" evidence="1">
    <location>
        <begin position="328"/>
        <end position="351"/>
    </location>
</feature>
<name>A0A0F4YQF8_RASE3</name>
<evidence type="ECO:0000313" key="2">
    <source>
        <dbReference type="EMBL" id="KKA20489.1"/>
    </source>
</evidence>
<sequence>MKEEKEMASFSLRDVQPLQGRIVPVRTVQETQPKEEFADAYVAEVNQRSASQVIKALDAAFPRDPTLSLNHLRRFAKEDVLPDHLRSAAAALREQRQRSQAQQQQTLYVLISPPLPEISELQTVLAPFAPVPPPPPVVAEKNGDNDDDDETDPSTTCPTGPNIPILKTEIPLQPPLSPEQAARWSQTMWPVTYNPAAPRGMIAPPPQILHQAQESIGPRAGYYLSLAYRVADDAKRSGRGRGVGAVVVDPKINDDDTGVDDWARGVVAVAGDARYCAPGVPPELLATAEPPASSISELASRGYNPDLEGGPELHALMRAVAMVASRRRADDFEDTPVDLSSSGGDGPVHDPPLTPLESYFLYLEEEEEKANEPEAKAEAEPSPSNANANATANTSYKRKRTRNRNRILPRSQGGYLCTDLDIYLTHEPCLSCSMGMLLSRFRAVVFPRRGRMVTGGLASEPCTTSTAEQRERNYYGLHWRKELNWRALCFEFVEEDDQHKHEYRDEQHVAFHA</sequence>
<dbReference type="Proteomes" id="UP000053958">
    <property type="component" value="Unassembled WGS sequence"/>
</dbReference>
<accession>A0A0F4YQF8</accession>
<dbReference type="SUPFAM" id="SSF53927">
    <property type="entry name" value="Cytidine deaminase-like"/>
    <property type="match status" value="1"/>
</dbReference>
<keyword evidence="3" id="KW-1185">Reference proteome</keyword>
<dbReference type="EMBL" id="LASV01000254">
    <property type="protein sequence ID" value="KKA20489.1"/>
    <property type="molecule type" value="Genomic_DNA"/>
</dbReference>
<evidence type="ECO:0000256" key="1">
    <source>
        <dbReference type="SAM" id="MobiDB-lite"/>
    </source>
</evidence>
<dbReference type="OrthoDB" id="3180714at2759"/>
<reference evidence="2 3" key="1">
    <citation type="submission" date="2015-04" db="EMBL/GenBank/DDBJ databases">
        <authorList>
            <person name="Heijne W.H."/>
            <person name="Fedorova N.D."/>
            <person name="Nierman W.C."/>
            <person name="Vollebregt A.W."/>
            <person name="Zhao Z."/>
            <person name="Wu L."/>
            <person name="Kumar M."/>
            <person name="Stam H."/>
            <person name="van den Berg M.A."/>
            <person name="Pel H.J."/>
        </authorList>
    </citation>
    <scope>NUCLEOTIDE SEQUENCE [LARGE SCALE GENOMIC DNA]</scope>
    <source>
        <strain evidence="2 3">CBS 393.64</strain>
    </source>
</reference>
<dbReference type="AlphaFoldDB" id="A0A0F4YQF8"/>
<feature type="compositionally biased region" description="Low complexity" evidence="1">
    <location>
        <begin position="380"/>
        <end position="394"/>
    </location>
</feature>
<dbReference type="GeneID" id="25317821"/>
<dbReference type="Gene3D" id="3.40.140.10">
    <property type="entry name" value="Cytidine Deaminase, domain 2"/>
    <property type="match status" value="1"/>
</dbReference>
<feature type="compositionally biased region" description="Basic and acidic residues" evidence="1">
    <location>
        <begin position="370"/>
        <end position="379"/>
    </location>
</feature>
<gene>
    <name evidence="2" type="ORF">T310_5477</name>
</gene>
<proteinExistence type="predicted"/>
<feature type="region of interest" description="Disordered" evidence="1">
    <location>
        <begin position="367"/>
        <end position="402"/>
    </location>
</feature>
<comment type="caution">
    <text evidence="2">The sequence shown here is derived from an EMBL/GenBank/DDBJ whole genome shotgun (WGS) entry which is preliminary data.</text>
</comment>
<organism evidence="2 3">
    <name type="scientific">Rasamsonia emersonii (strain ATCC 16479 / CBS 393.64 / IMI 116815)</name>
    <dbReference type="NCBI Taxonomy" id="1408163"/>
    <lineage>
        <taxon>Eukaryota</taxon>
        <taxon>Fungi</taxon>
        <taxon>Dikarya</taxon>
        <taxon>Ascomycota</taxon>
        <taxon>Pezizomycotina</taxon>
        <taxon>Eurotiomycetes</taxon>
        <taxon>Eurotiomycetidae</taxon>
        <taxon>Eurotiales</taxon>
        <taxon>Trichocomaceae</taxon>
        <taxon>Rasamsonia</taxon>
    </lineage>
</organism>
<dbReference type="GO" id="GO:0006139">
    <property type="term" value="P:nucleobase-containing compound metabolic process"/>
    <property type="evidence" value="ECO:0007669"/>
    <property type="project" value="UniProtKB-ARBA"/>
</dbReference>
<dbReference type="InterPro" id="IPR016193">
    <property type="entry name" value="Cytidine_deaminase-like"/>
</dbReference>
<evidence type="ECO:0000313" key="3">
    <source>
        <dbReference type="Proteomes" id="UP000053958"/>
    </source>
</evidence>
<dbReference type="RefSeq" id="XP_013327101.1">
    <property type="nucleotide sequence ID" value="XM_013471647.1"/>
</dbReference>
<feature type="region of interest" description="Disordered" evidence="1">
    <location>
        <begin position="131"/>
        <end position="164"/>
    </location>
</feature>
<protein>
    <submittedName>
        <fullName evidence="2">tRNA-specific adenosine-34 deaminase subunit Tad3</fullName>
    </submittedName>
</protein>
<dbReference type="STRING" id="1408163.A0A0F4YQF8"/>